<keyword evidence="4" id="KW-0460">Magnesium</keyword>
<keyword evidence="2 4" id="KW-0808">Transferase</keyword>
<evidence type="ECO:0000256" key="2">
    <source>
        <dbReference type="ARBA" id="ARBA00022679"/>
    </source>
</evidence>
<proteinExistence type="inferred from homology"/>
<feature type="binding site" evidence="4">
    <location>
        <position position="159"/>
    </location>
    <ligand>
        <name>Mg(2+)</name>
        <dbReference type="ChEBI" id="CHEBI:18420"/>
    </ligand>
</feature>
<keyword evidence="3 4" id="KW-0949">S-adenosyl-L-methionine</keyword>
<dbReference type="EC" id="2.1.1.-" evidence="4"/>
<dbReference type="EMBL" id="CP017269">
    <property type="protein sequence ID" value="AOT72867.1"/>
    <property type="molecule type" value="Genomic_DNA"/>
</dbReference>
<dbReference type="Proteomes" id="UP000095743">
    <property type="component" value="Chromosome"/>
</dbReference>
<dbReference type="InterPro" id="IPR043675">
    <property type="entry name" value="TrmR_methyltr"/>
</dbReference>
<reference evidence="5 6" key="1">
    <citation type="submission" date="2016-09" db="EMBL/GenBank/DDBJ databases">
        <title>Genomic analysis reveals versatility of anaerobic energy metabolism of Geosporobacter ferrireducens IRF9 of phylum Firmicutes.</title>
        <authorList>
            <person name="Kim S.-J."/>
        </authorList>
    </citation>
    <scope>NUCLEOTIDE SEQUENCE [LARGE SCALE GENOMIC DNA]</scope>
    <source>
        <strain evidence="5 6">IRF9</strain>
    </source>
</reference>
<dbReference type="PANTHER" id="PTHR10509">
    <property type="entry name" value="O-METHYLTRANSFERASE-RELATED"/>
    <property type="match status" value="1"/>
</dbReference>
<comment type="similarity">
    <text evidence="4">Belongs to the class I-like SAM-binding methyltransferase superfamily. Cation-dependent O-methyltransferase family.</text>
</comment>
<dbReference type="GO" id="GO:0030488">
    <property type="term" value="P:tRNA methylation"/>
    <property type="evidence" value="ECO:0007669"/>
    <property type="project" value="UniProtKB-UniRule"/>
</dbReference>
<dbReference type="KEGG" id="gfe:Gferi_26910"/>
<dbReference type="Gene3D" id="3.40.50.150">
    <property type="entry name" value="Vaccinia Virus protein VP39"/>
    <property type="match status" value="1"/>
</dbReference>
<dbReference type="HAMAP" id="MF_02217">
    <property type="entry name" value="TrmR_methyltr"/>
    <property type="match status" value="1"/>
</dbReference>
<dbReference type="GO" id="GO:0000287">
    <property type="term" value="F:magnesium ion binding"/>
    <property type="evidence" value="ECO:0007669"/>
    <property type="project" value="UniProtKB-UniRule"/>
</dbReference>
<dbReference type="PANTHER" id="PTHR10509:SF14">
    <property type="entry name" value="CAFFEOYL-COA O-METHYLTRANSFERASE 3-RELATED"/>
    <property type="match status" value="1"/>
</dbReference>
<protein>
    <recommendedName>
        <fullName evidence="4">tRNA 5-hydroxyuridine methyltransferase</fullName>
        <ecNumber evidence="4">2.1.1.-</ecNumber>
    </recommendedName>
    <alternativeName>
        <fullName evidence="4">ho5U methyltransferase</fullName>
    </alternativeName>
</protein>
<dbReference type="Pfam" id="PF01596">
    <property type="entry name" value="Methyltransf_3"/>
    <property type="match status" value="1"/>
</dbReference>
<feature type="binding site" evidence="4">
    <location>
        <position position="158"/>
    </location>
    <ligand>
        <name>Mg(2+)</name>
        <dbReference type="ChEBI" id="CHEBI:18420"/>
    </ligand>
</feature>
<dbReference type="InterPro" id="IPR029063">
    <property type="entry name" value="SAM-dependent_MTases_sf"/>
</dbReference>
<feature type="binding site" evidence="4">
    <location>
        <position position="132"/>
    </location>
    <ligand>
        <name>Mg(2+)</name>
        <dbReference type="ChEBI" id="CHEBI:18420"/>
    </ligand>
</feature>
<dbReference type="GO" id="GO:0008171">
    <property type="term" value="F:O-methyltransferase activity"/>
    <property type="evidence" value="ECO:0007669"/>
    <property type="project" value="InterPro"/>
</dbReference>
<comment type="caution">
    <text evidence="4">Lacks conserved residue(s) required for the propagation of feature annotation.</text>
</comment>
<evidence type="ECO:0000256" key="1">
    <source>
        <dbReference type="ARBA" id="ARBA00022603"/>
    </source>
</evidence>
<feature type="binding site" evidence="4">
    <location>
        <position position="86"/>
    </location>
    <ligand>
        <name>S-adenosyl-L-methionine</name>
        <dbReference type="ChEBI" id="CHEBI:59789"/>
    </ligand>
</feature>
<dbReference type="GO" id="GO:0008757">
    <property type="term" value="F:S-adenosylmethionine-dependent methyltransferase activity"/>
    <property type="evidence" value="ECO:0007669"/>
    <property type="project" value="TreeGrafter"/>
</dbReference>
<sequence length="216" mass="23899">MSNIVNPLIEEYIRNTICKNEGLLKEMEEYALENHVPIVQPEVSKLLEVITKIQGAKDILEVGTAIGYSAIIFCQSSDGGKVTTIERRADMIEKAQTYIATAGLSSSINILQGSAEEVLPSLEGTYDLIFLDAAKGQYMEFLASCIHLLKPGGVLISDNVLYKGMVASNEYVIRRKKTIVKRMRTYLDYIMENPKLVSCLLPIGDGVAISYKNKEA</sequence>
<comment type="function">
    <text evidence="4">Catalyzes the methylation of 5-hydroxyuridine (ho5U) to form 5-methoxyuridine (mo5U) at position 34 in tRNAs.</text>
</comment>
<feature type="binding site" evidence="4">
    <location>
        <position position="132"/>
    </location>
    <ligand>
        <name>S-adenosyl-L-methionine</name>
        <dbReference type="ChEBI" id="CHEBI:59789"/>
    </ligand>
</feature>
<keyword evidence="6" id="KW-1185">Reference proteome</keyword>
<name>A0A1D8GPN6_9FIRM</name>
<evidence type="ECO:0000256" key="3">
    <source>
        <dbReference type="ARBA" id="ARBA00022691"/>
    </source>
</evidence>
<evidence type="ECO:0000313" key="5">
    <source>
        <dbReference type="EMBL" id="AOT72867.1"/>
    </source>
</evidence>
<dbReference type="AlphaFoldDB" id="A0A1D8GPN6"/>
<evidence type="ECO:0000313" key="6">
    <source>
        <dbReference type="Proteomes" id="UP000095743"/>
    </source>
</evidence>
<keyword evidence="4" id="KW-0819">tRNA processing</keyword>
<keyword evidence="1 4" id="KW-0489">Methyltransferase</keyword>
<comment type="subunit">
    <text evidence="4">Homodimer.</text>
</comment>
<dbReference type="SUPFAM" id="SSF53335">
    <property type="entry name" value="S-adenosyl-L-methionine-dependent methyltransferases"/>
    <property type="match status" value="1"/>
</dbReference>
<dbReference type="STRING" id="1424294.Gferi_26910"/>
<evidence type="ECO:0000256" key="4">
    <source>
        <dbReference type="HAMAP-Rule" id="MF_02217"/>
    </source>
</evidence>
<feature type="binding site" evidence="4">
    <location>
        <position position="69"/>
    </location>
    <ligand>
        <name>S-adenosyl-L-methionine</name>
        <dbReference type="ChEBI" id="CHEBI:59789"/>
    </ligand>
</feature>
<organism evidence="5 6">
    <name type="scientific">Geosporobacter ferrireducens</name>
    <dbReference type="NCBI Taxonomy" id="1424294"/>
    <lineage>
        <taxon>Bacteria</taxon>
        <taxon>Bacillati</taxon>
        <taxon>Bacillota</taxon>
        <taxon>Clostridia</taxon>
        <taxon>Peptostreptococcales</taxon>
        <taxon>Thermotaleaceae</taxon>
        <taxon>Geosporobacter</taxon>
    </lineage>
</organism>
<gene>
    <name evidence="4" type="primary">trmR</name>
    <name evidence="5" type="ORF">Gferi_26910</name>
</gene>
<dbReference type="PROSITE" id="PS51682">
    <property type="entry name" value="SAM_OMT_I"/>
    <property type="match status" value="1"/>
</dbReference>
<feature type="binding site" evidence="4">
    <location>
        <position position="39"/>
    </location>
    <ligand>
        <name>S-adenosyl-L-methionine</name>
        <dbReference type="ChEBI" id="CHEBI:59789"/>
    </ligand>
</feature>
<dbReference type="InterPro" id="IPR002935">
    <property type="entry name" value="SAM_O-MeTrfase"/>
</dbReference>
<dbReference type="CDD" id="cd02440">
    <property type="entry name" value="AdoMet_MTases"/>
    <property type="match status" value="1"/>
</dbReference>
<dbReference type="GO" id="GO:0016300">
    <property type="term" value="F:tRNA (uridine) methyltransferase activity"/>
    <property type="evidence" value="ECO:0007669"/>
    <property type="project" value="UniProtKB-UniRule"/>
</dbReference>
<dbReference type="RefSeq" id="WP_069981176.1">
    <property type="nucleotide sequence ID" value="NZ_CP017269.1"/>
</dbReference>
<dbReference type="InterPro" id="IPR050362">
    <property type="entry name" value="Cation-dep_OMT"/>
</dbReference>
<accession>A0A1D8GPN6</accession>
<comment type="catalytic activity">
    <reaction evidence="4">
        <text>5-hydroxyuridine(34) in tRNA + S-adenosyl-L-methionine = 5-methoxyuridine(34) in tRNA + S-adenosyl-L-homocysteine + H(+)</text>
        <dbReference type="Rhea" id="RHEA:60524"/>
        <dbReference type="Rhea" id="RHEA-COMP:13381"/>
        <dbReference type="Rhea" id="RHEA-COMP:15591"/>
        <dbReference type="ChEBI" id="CHEBI:15378"/>
        <dbReference type="ChEBI" id="CHEBI:57856"/>
        <dbReference type="ChEBI" id="CHEBI:59789"/>
        <dbReference type="ChEBI" id="CHEBI:136877"/>
        <dbReference type="ChEBI" id="CHEBI:143860"/>
    </reaction>
</comment>
<keyword evidence="4" id="KW-0479">Metal-binding</keyword>